<dbReference type="Proteomes" id="UP000586254">
    <property type="component" value="Unassembled WGS sequence"/>
</dbReference>
<dbReference type="SUPFAM" id="SSF53300">
    <property type="entry name" value="vWA-like"/>
    <property type="match status" value="1"/>
</dbReference>
<dbReference type="InterPro" id="IPR036465">
    <property type="entry name" value="vWFA_dom_sf"/>
</dbReference>
<dbReference type="Gene3D" id="3.40.50.410">
    <property type="entry name" value="von Willebrand factor, type A domain"/>
    <property type="match status" value="1"/>
</dbReference>
<reference evidence="1 2" key="1">
    <citation type="submission" date="2020-07" db="EMBL/GenBank/DDBJ databases">
        <title>Organ Donor 1.</title>
        <authorList>
            <person name="Marsh A.J."/>
            <person name="Azcarate-Peril M.A."/>
        </authorList>
    </citation>
    <scope>NUCLEOTIDE SEQUENCE [LARGE SCALE GENOMIC DNA]</scope>
    <source>
        <strain evidence="1 2">AMC0717</strain>
    </source>
</reference>
<dbReference type="RefSeq" id="WP_090413166.1">
    <property type="nucleotide sequence ID" value="NZ_CAJKZB010000001.1"/>
</dbReference>
<dbReference type="EMBL" id="JACCKS010000005">
    <property type="protein sequence ID" value="NZA37541.1"/>
    <property type="molecule type" value="Genomic_DNA"/>
</dbReference>
<comment type="caution">
    <text evidence="1">The sequence shown here is derived from an EMBL/GenBank/DDBJ whole genome shotgun (WGS) entry which is preliminary data.</text>
</comment>
<name>A0A1I5KG51_9FIRM</name>
<protein>
    <submittedName>
        <fullName evidence="1">VWA domain-containing protein</fullName>
    </submittedName>
</protein>
<dbReference type="AlphaFoldDB" id="A0A1I5KG51"/>
<gene>
    <name evidence="1" type="ORF">H0N91_05155</name>
</gene>
<accession>A0A1I5KG51</accession>
<proteinExistence type="predicted"/>
<evidence type="ECO:0000313" key="2">
    <source>
        <dbReference type="Proteomes" id="UP000586254"/>
    </source>
</evidence>
<evidence type="ECO:0000313" key="1">
    <source>
        <dbReference type="EMBL" id="NZA37541.1"/>
    </source>
</evidence>
<organism evidence="1 2">
    <name type="scientific">Eubacterium callanderi</name>
    <dbReference type="NCBI Taxonomy" id="53442"/>
    <lineage>
        <taxon>Bacteria</taxon>
        <taxon>Bacillati</taxon>
        <taxon>Bacillota</taxon>
        <taxon>Clostridia</taxon>
        <taxon>Eubacteriales</taxon>
        <taxon>Eubacteriaceae</taxon>
        <taxon>Eubacterium</taxon>
    </lineage>
</organism>
<sequence>MNLNLTEIIFILDRSGSMAGLEADTIGGYNQFLKAQAKKAGELRVTTVLFDHEYACLYQSVCPKNAVLTDRQYFVRGCTALYDAVGQAVTDTGLRLAETPESDRPKKMIVVITTDGYENASKKYTHQQVQNMIRHQQEKYSWEFLFFGANIDVASVAETIGIQPFRAFGYKADSAGIHKMMASACDMVSSLRAAPSCQNDTESDQSFSEKNRPN</sequence>